<reference evidence="2" key="2">
    <citation type="submission" date="2015-01" db="EMBL/GenBank/DDBJ databases">
        <title>Evolutionary Origins and Diversification of the Mycorrhizal Mutualists.</title>
        <authorList>
            <consortium name="DOE Joint Genome Institute"/>
            <consortium name="Mycorrhizal Genomics Consortium"/>
            <person name="Kohler A."/>
            <person name="Kuo A."/>
            <person name="Nagy L.G."/>
            <person name="Floudas D."/>
            <person name="Copeland A."/>
            <person name="Barry K.W."/>
            <person name="Cichocki N."/>
            <person name="Veneault-Fourrey C."/>
            <person name="LaButti K."/>
            <person name="Lindquist E.A."/>
            <person name="Lipzen A."/>
            <person name="Lundell T."/>
            <person name="Morin E."/>
            <person name="Murat C."/>
            <person name="Riley R."/>
            <person name="Ohm R."/>
            <person name="Sun H."/>
            <person name="Tunlid A."/>
            <person name="Henrissat B."/>
            <person name="Grigoriev I.V."/>
            <person name="Hibbett D.S."/>
            <person name="Martin F."/>
        </authorList>
    </citation>
    <scope>NUCLEOTIDE SEQUENCE [LARGE SCALE GENOMIC DNA]</scope>
    <source>
        <strain evidence="2">Foug A</strain>
    </source>
</reference>
<keyword evidence="2" id="KW-1185">Reference proteome</keyword>
<name>A0A0C2YPE1_9AGAM</name>
<evidence type="ECO:0000313" key="2">
    <source>
        <dbReference type="Proteomes" id="UP000053989"/>
    </source>
</evidence>
<sequence length="134" mass="15162">MSMTIFTRNLTLLVTEVGHINTSHRGHPKNVDAFPNFNSSSESKHFCTNCPICISPYSGSQVEGLIPRCKPTSWPLRQLLIIPLNAYFHRLTYASDYVTLNVTGAGHKKFGWRDVDLTARRNTGIRMLPLDHIH</sequence>
<reference evidence="1 2" key="1">
    <citation type="submission" date="2014-04" db="EMBL/GenBank/DDBJ databases">
        <authorList>
            <consortium name="DOE Joint Genome Institute"/>
            <person name="Kuo A."/>
            <person name="Kohler A."/>
            <person name="Nagy L.G."/>
            <person name="Floudas D."/>
            <person name="Copeland A."/>
            <person name="Barry K.W."/>
            <person name="Cichocki N."/>
            <person name="Veneault-Fourrey C."/>
            <person name="LaButti K."/>
            <person name="Lindquist E.A."/>
            <person name="Lipzen A."/>
            <person name="Lundell T."/>
            <person name="Morin E."/>
            <person name="Murat C."/>
            <person name="Sun H."/>
            <person name="Tunlid A."/>
            <person name="Henrissat B."/>
            <person name="Grigoriev I.V."/>
            <person name="Hibbett D.S."/>
            <person name="Martin F."/>
            <person name="Nordberg H.P."/>
            <person name="Cantor M.N."/>
            <person name="Hua S.X."/>
        </authorList>
    </citation>
    <scope>NUCLEOTIDE SEQUENCE [LARGE SCALE GENOMIC DNA]</scope>
    <source>
        <strain evidence="1 2">Foug A</strain>
    </source>
</reference>
<accession>A0A0C2YPE1</accession>
<gene>
    <name evidence="1" type="ORF">SCLCIDRAFT_624414</name>
</gene>
<proteinExistence type="predicted"/>
<organism evidence="1 2">
    <name type="scientific">Scleroderma citrinum Foug A</name>
    <dbReference type="NCBI Taxonomy" id="1036808"/>
    <lineage>
        <taxon>Eukaryota</taxon>
        <taxon>Fungi</taxon>
        <taxon>Dikarya</taxon>
        <taxon>Basidiomycota</taxon>
        <taxon>Agaricomycotina</taxon>
        <taxon>Agaricomycetes</taxon>
        <taxon>Agaricomycetidae</taxon>
        <taxon>Boletales</taxon>
        <taxon>Sclerodermatineae</taxon>
        <taxon>Sclerodermataceae</taxon>
        <taxon>Scleroderma</taxon>
    </lineage>
</organism>
<dbReference type="AlphaFoldDB" id="A0A0C2YPE1"/>
<dbReference type="InParanoid" id="A0A0C2YPE1"/>
<dbReference type="HOGENOM" id="CLU_1897448_0_0_1"/>
<dbReference type="EMBL" id="KN822250">
    <property type="protein sequence ID" value="KIM51573.1"/>
    <property type="molecule type" value="Genomic_DNA"/>
</dbReference>
<dbReference type="Proteomes" id="UP000053989">
    <property type="component" value="Unassembled WGS sequence"/>
</dbReference>
<evidence type="ECO:0000313" key="1">
    <source>
        <dbReference type="EMBL" id="KIM51573.1"/>
    </source>
</evidence>
<protein>
    <submittedName>
        <fullName evidence="1">Uncharacterized protein</fullName>
    </submittedName>
</protein>